<keyword evidence="2" id="KW-1185">Reference proteome</keyword>
<evidence type="ECO:0000313" key="2">
    <source>
        <dbReference type="Proteomes" id="UP000668403"/>
    </source>
</evidence>
<dbReference type="EMBL" id="JAGFBF010000005">
    <property type="protein sequence ID" value="MBO2990174.1"/>
    <property type="molecule type" value="Genomic_DNA"/>
</dbReference>
<evidence type="ECO:0000313" key="1">
    <source>
        <dbReference type="EMBL" id="MBO2990174.1"/>
    </source>
</evidence>
<accession>A0A939QM16</accession>
<comment type="caution">
    <text evidence="1">The sequence shown here is derived from an EMBL/GenBank/DDBJ whole genome shotgun (WGS) entry which is preliminary data.</text>
</comment>
<dbReference type="Pfam" id="PF03013">
    <property type="entry name" value="Pyr_excise"/>
    <property type="match status" value="1"/>
</dbReference>
<dbReference type="Proteomes" id="UP000668403">
    <property type="component" value="Unassembled WGS sequence"/>
</dbReference>
<sequence>MRLWSLHPEQLDRVGLVACWRESLLAQNVLAGNTRGYRNHPQLIRFRGTAHPLGAMGTYLSALQQEATERGYRFDATKIREPEPPSAPLPVTDGQLAFEWDHLGRKLAERDPERWEAWRVAAPKPHPLFRIESGDIESWERP</sequence>
<dbReference type="InterPro" id="IPR004260">
    <property type="entry name" value="Pyr-dimer_DNA_glycosylase"/>
</dbReference>
<dbReference type="RefSeq" id="WP_208238941.1">
    <property type="nucleotide sequence ID" value="NZ_BAAAQU010000002.1"/>
</dbReference>
<dbReference type="AlphaFoldDB" id="A0A939QM16"/>
<organism evidence="1 2">
    <name type="scientific">Leucobacter tardus</name>
    <dbReference type="NCBI Taxonomy" id="501483"/>
    <lineage>
        <taxon>Bacteria</taxon>
        <taxon>Bacillati</taxon>
        <taxon>Actinomycetota</taxon>
        <taxon>Actinomycetes</taxon>
        <taxon>Micrococcales</taxon>
        <taxon>Microbacteriaceae</taxon>
        <taxon>Leucobacter</taxon>
    </lineage>
</organism>
<gene>
    <name evidence="1" type="ORF">J4H85_09250</name>
</gene>
<reference evidence="1" key="1">
    <citation type="submission" date="2021-03" db="EMBL/GenBank/DDBJ databases">
        <title>Leucobacter chromiisoli sp. nov., isolated from chromium-containing soil of chemical plant.</title>
        <authorList>
            <person name="Xu Z."/>
        </authorList>
    </citation>
    <scope>NUCLEOTIDE SEQUENCE</scope>
    <source>
        <strain evidence="1">K 70/01</strain>
    </source>
</reference>
<protein>
    <submittedName>
        <fullName evidence="1">Pyrimidine dimer DNA glycosylase</fullName>
    </submittedName>
</protein>
<name>A0A939QM16_9MICO</name>
<proteinExistence type="predicted"/>